<reference evidence="9 10" key="1">
    <citation type="journal article" date="2023" name="bioRxiv">
        <title>Conserved and derived expression patterns and positive selection on dental genes reveal complex evolutionary context of ever-growing rodent molars.</title>
        <authorList>
            <person name="Calamari Z.T."/>
            <person name="Song A."/>
            <person name="Cohen E."/>
            <person name="Akter M."/>
            <person name="Roy R.D."/>
            <person name="Hallikas O."/>
            <person name="Christensen M.M."/>
            <person name="Li P."/>
            <person name="Marangoni P."/>
            <person name="Jernvall J."/>
            <person name="Klein O.D."/>
        </authorList>
    </citation>
    <scope>NUCLEOTIDE SEQUENCE [LARGE SCALE GENOMIC DNA]</scope>
    <source>
        <strain evidence="9">V071</strain>
    </source>
</reference>
<evidence type="ECO:0000256" key="5">
    <source>
        <dbReference type="ARBA" id="ARBA00034092"/>
    </source>
</evidence>
<evidence type="ECO:0000256" key="1">
    <source>
        <dbReference type="ARBA" id="ARBA00010808"/>
    </source>
</evidence>
<name>A0AAW0IYI8_MYOGA</name>
<organism evidence="9 10">
    <name type="scientific">Myodes glareolus</name>
    <name type="common">Bank vole</name>
    <name type="synonym">Clethrionomys glareolus</name>
    <dbReference type="NCBI Taxonomy" id="447135"/>
    <lineage>
        <taxon>Eukaryota</taxon>
        <taxon>Metazoa</taxon>
        <taxon>Chordata</taxon>
        <taxon>Craniata</taxon>
        <taxon>Vertebrata</taxon>
        <taxon>Euteleostomi</taxon>
        <taxon>Mammalia</taxon>
        <taxon>Eutheria</taxon>
        <taxon>Euarchontoglires</taxon>
        <taxon>Glires</taxon>
        <taxon>Rodentia</taxon>
        <taxon>Myomorpha</taxon>
        <taxon>Muroidea</taxon>
        <taxon>Cricetidae</taxon>
        <taxon>Arvicolinae</taxon>
        <taxon>Myodes</taxon>
    </lineage>
</organism>
<dbReference type="GO" id="GO:0022625">
    <property type="term" value="C:cytosolic large ribosomal subunit"/>
    <property type="evidence" value="ECO:0007669"/>
    <property type="project" value="TreeGrafter"/>
</dbReference>
<dbReference type="Pfam" id="PF01198">
    <property type="entry name" value="Ribosomal_L31e"/>
    <property type="match status" value="1"/>
</dbReference>
<dbReference type="FunFam" id="3.10.440.10:FF:000007">
    <property type="entry name" value="Uncharacterized protein"/>
    <property type="match status" value="1"/>
</dbReference>
<dbReference type="CDD" id="cd00463">
    <property type="entry name" value="Ribosomal_L31e"/>
    <property type="match status" value="1"/>
</dbReference>
<dbReference type="PROSITE" id="PS01144">
    <property type="entry name" value="RIBOSOMAL_L31E"/>
    <property type="match status" value="1"/>
</dbReference>
<keyword evidence="3" id="KW-0689">Ribosomal protein</keyword>
<dbReference type="Proteomes" id="UP001488838">
    <property type="component" value="Unassembled WGS sequence"/>
</dbReference>
<comment type="subunit">
    <text evidence="2">Component of the large ribosomal subunit.</text>
</comment>
<evidence type="ECO:0000256" key="2">
    <source>
        <dbReference type="ARBA" id="ARBA00011133"/>
    </source>
</evidence>
<feature type="compositionally biased region" description="Basic and acidic residues" evidence="8">
    <location>
        <begin position="172"/>
        <end position="181"/>
    </location>
</feature>
<evidence type="ECO:0000256" key="8">
    <source>
        <dbReference type="SAM" id="MobiDB-lite"/>
    </source>
</evidence>
<dbReference type="SUPFAM" id="SSF54575">
    <property type="entry name" value="Ribosomal protein L31e"/>
    <property type="match status" value="1"/>
</dbReference>
<protein>
    <recommendedName>
        <fullName evidence="6">Large ribosomal subunit protein eL31</fullName>
    </recommendedName>
    <alternativeName>
        <fullName evidence="7">60S ribosomal protein L31</fullName>
    </alternativeName>
</protein>
<evidence type="ECO:0000256" key="4">
    <source>
        <dbReference type="ARBA" id="ARBA00023274"/>
    </source>
</evidence>
<evidence type="ECO:0000256" key="6">
    <source>
        <dbReference type="ARBA" id="ARBA00035230"/>
    </source>
</evidence>
<dbReference type="AlphaFoldDB" id="A0AAW0IYI8"/>
<dbReference type="GO" id="GO:0002181">
    <property type="term" value="P:cytoplasmic translation"/>
    <property type="evidence" value="ECO:0007669"/>
    <property type="project" value="TreeGrafter"/>
</dbReference>
<keyword evidence="4" id="KW-0687">Ribonucleoprotein</keyword>
<keyword evidence="10" id="KW-1185">Reference proteome</keyword>
<comment type="function">
    <text evidence="5">Component of the large ribosomal subunit. The ribosome is a large ribonucleoprotein complex responsible for the synthesis of proteins in the cell.</text>
</comment>
<sequence>MSLLCFQDDTKPAGMAGETLGTGLGPLAPAKKGGEKKRGRSAINEVVTREYTINIHKRIHGVSIKKCAPRALKEIRKFSVKEMGTPDVRIDIRLNKAVWAKGIRNVPYRIQGHSCPSESREMSTTGLNPPARPFLSPTAHNSPDRPIWTAWKGGSESYLDQPALVQGAVHAARDGPREHQRAVPVAHPPAPPQAVAGTRHHATRPAQRQQREQVQMHAGR</sequence>
<evidence type="ECO:0000313" key="9">
    <source>
        <dbReference type="EMBL" id="KAK7819383.1"/>
    </source>
</evidence>
<comment type="similarity">
    <text evidence="1">Belongs to the eukaryotic ribosomal protein eL31 family.</text>
</comment>
<feature type="region of interest" description="Disordered" evidence="8">
    <location>
        <begin position="16"/>
        <end position="40"/>
    </location>
</feature>
<feature type="region of interest" description="Disordered" evidence="8">
    <location>
        <begin position="172"/>
        <end position="220"/>
    </location>
</feature>
<accession>A0AAW0IYI8</accession>
<dbReference type="InterPro" id="IPR000054">
    <property type="entry name" value="Ribosomal_eL31"/>
</dbReference>
<dbReference type="PANTHER" id="PTHR10956:SF0">
    <property type="entry name" value="60S RIBOSOMAL PROTEIN L31"/>
    <property type="match status" value="1"/>
</dbReference>
<dbReference type="Gene3D" id="3.10.440.10">
    <property type="match status" value="1"/>
</dbReference>
<gene>
    <name evidence="9" type="ORF">U0070_025411</name>
</gene>
<evidence type="ECO:0000256" key="7">
    <source>
        <dbReference type="ARBA" id="ARBA00035337"/>
    </source>
</evidence>
<dbReference type="GO" id="GO:0003735">
    <property type="term" value="F:structural constituent of ribosome"/>
    <property type="evidence" value="ECO:0007669"/>
    <property type="project" value="InterPro"/>
</dbReference>
<comment type="caution">
    <text evidence="9">The sequence shown here is derived from an EMBL/GenBank/DDBJ whole genome shotgun (WGS) entry which is preliminary data.</text>
</comment>
<evidence type="ECO:0000313" key="10">
    <source>
        <dbReference type="Proteomes" id="UP001488838"/>
    </source>
</evidence>
<dbReference type="InterPro" id="IPR023621">
    <property type="entry name" value="Ribosomal_eL31_dom_sf"/>
</dbReference>
<dbReference type="InterPro" id="IPR020052">
    <property type="entry name" value="Ribosomal_eL31_CS"/>
</dbReference>
<proteinExistence type="inferred from homology"/>
<dbReference type="EMBL" id="JBBHLL010000081">
    <property type="protein sequence ID" value="KAK7819383.1"/>
    <property type="molecule type" value="Genomic_DNA"/>
</dbReference>
<dbReference type="PANTHER" id="PTHR10956">
    <property type="entry name" value="60S RIBOSOMAL PROTEIN L31"/>
    <property type="match status" value="1"/>
</dbReference>
<evidence type="ECO:0000256" key="3">
    <source>
        <dbReference type="ARBA" id="ARBA00022980"/>
    </source>
</evidence>
<dbReference type="SMART" id="SM01380">
    <property type="entry name" value="Ribosomal_L31e"/>
    <property type="match status" value="1"/>
</dbReference>